<proteinExistence type="predicted"/>
<dbReference type="Proteomes" id="UP001521137">
    <property type="component" value="Unassembled WGS sequence"/>
</dbReference>
<accession>A0ABS9D392</accession>
<keyword evidence="1" id="KW-0732">Signal</keyword>
<reference evidence="2 3" key="1">
    <citation type="submission" date="2022-01" db="EMBL/GenBank/DDBJ databases">
        <title>Paraglaciecola sp. G1-23.</title>
        <authorList>
            <person name="Jin M.S."/>
            <person name="Han D.M."/>
            <person name="Kim H.M."/>
            <person name="Jeon C.O."/>
        </authorList>
    </citation>
    <scope>NUCLEOTIDE SEQUENCE [LARGE SCALE GENOMIC DNA]</scope>
    <source>
        <strain evidence="2 3">G1-23</strain>
    </source>
</reference>
<dbReference type="EMBL" id="JAKGAS010000002">
    <property type="protein sequence ID" value="MCF2947398.1"/>
    <property type="molecule type" value="Genomic_DNA"/>
</dbReference>
<evidence type="ECO:0000313" key="2">
    <source>
        <dbReference type="EMBL" id="MCF2947398.1"/>
    </source>
</evidence>
<evidence type="ECO:0000256" key="1">
    <source>
        <dbReference type="SAM" id="SignalP"/>
    </source>
</evidence>
<keyword evidence="3" id="KW-1185">Reference proteome</keyword>
<gene>
    <name evidence="2" type="ORF">L0668_04710</name>
</gene>
<organism evidence="2 3">
    <name type="scientific">Paraglaciecola algarum</name>
    <dbReference type="NCBI Taxonomy" id="3050085"/>
    <lineage>
        <taxon>Bacteria</taxon>
        <taxon>Pseudomonadati</taxon>
        <taxon>Pseudomonadota</taxon>
        <taxon>Gammaproteobacteria</taxon>
        <taxon>Alteromonadales</taxon>
        <taxon>Alteromonadaceae</taxon>
        <taxon>Paraglaciecola</taxon>
    </lineage>
</organism>
<dbReference type="InterPro" id="IPR021727">
    <property type="entry name" value="DUF3299"/>
</dbReference>
<protein>
    <submittedName>
        <fullName evidence="2">DUF3299 domain-containing protein</fullName>
    </submittedName>
</protein>
<evidence type="ECO:0000313" key="3">
    <source>
        <dbReference type="Proteomes" id="UP001521137"/>
    </source>
</evidence>
<sequence length="161" mass="17565">MTTINIKISKLIALFSIFVCFASQANEPVELFWEDMVPKNYVAPEAELSHDGSMMQLGVDAPIVKTLDNKLVKIPGFVVPLEGDNLNTTEFLLVPYFGACIHVPPPPANQIVYVKFSKGVPIHNIQDAVWVTGTLSTKSWQGDLATVGYSLAGIKISPYDG</sequence>
<dbReference type="Gene3D" id="2.40.50.870">
    <property type="entry name" value="Protein of unknown function (DUF3299)"/>
    <property type="match status" value="1"/>
</dbReference>
<feature type="signal peptide" evidence="1">
    <location>
        <begin position="1"/>
        <end position="25"/>
    </location>
</feature>
<name>A0ABS9D392_9ALTE</name>
<dbReference type="Pfam" id="PF11736">
    <property type="entry name" value="DUF3299"/>
    <property type="match status" value="1"/>
</dbReference>
<feature type="chain" id="PRO_5047410077" evidence="1">
    <location>
        <begin position="26"/>
        <end position="161"/>
    </location>
</feature>
<dbReference type="RefSeq" id="WP_235310927.1">
    <property type="nucleotide sequence ID" value="NZ_JAKGAS010000002.1"/>
</dbReference>
<comment type="caution">
    <text evidence="2">The sequence shown here is derived from an EMBL/GenBank/DDBJ whole genome shotgun (WGS) entry which is preliminary data.</text>
</comment>